<feature type="non-terminal residue" evidence="3">
    <location>
        <position position="1"/>
    </location>
</feature>
<sequence length="51" mass="6096">EIQDGSFAKEWILENQAGRPVYNALKRQDEEHLIEIVGKELRKMMPWLKEQ</sequence>
<reference evidence="3" key="1">
    <citation type="journal article" date="2014" name="Front. Microbiol.">
        <title>High frequency of phylogenetically diverse reductive dehalogenase-homologous genes in deep subseafloor sedimentary metagenomes.</title>
        <authorList>
            <person name="Kawai M."/>
            <person name="Futagami T."/>
            <person name="Toyoda A."/>
            <person name="Takaki Y."/>
            <person name="Nishi S."/>
            <person name="Hori S."/>
            <person name="Arai W."/>
            <person name="Tsubouchi T."/>
            <person name="Morono Y."/>
            <person name="Uchiyama I."/>
            <person name="Ito T."/>
            <person name="Fujiyama A."/>
            <person name="Inagaki F."/>
            <person name="Takami H."/>
        </authorList>
    </citation>
    <scope>NUCLEOTIDE SEQUENCE</scope>
    <source>
        <strain evidence="3">Expedition CK06-06</strain>
    </source>
</reference>
<feature type="domain" description="KARI C-terminal knotted" evidence="2">
    <location>
        <begin position="1"/>
        <end position="48"/>
    </location>
</feature>
<dbReference type="Pfam" id="PF01450">
    <property type="entry name" value="KARI_C"/>
    <property type="match status" value="1"/>
</dbReference>
<dbReference type="InterPro" id="IPR008927">
    <property type="entry name" value="6-PGluconate_DH-like_C_sf"/>
</dbReference>
<dbReference type="GO" id="GO:0004455">
    <property type="term" value="F:ketol-acid reductoisomerase activity"/>
    <property type="evidence" value="ECO:0007669"/>
    <property type="project" value="InterPro"/>
</dbReference>
<comment type="cofactor">
    <cofactor evidence="1">
        <name>Mg(2+)</name>
        <dbReference type="ChEBI" id="CHEBI:18420"/>
    </cofactor>
</comment>
<protein>
    <recommendedName>
        <fullName evidence="2">KARI C-terminal knotted domain-containing protein</fullName>
    </recommendedName>
</protein>
<organism evidence="3">
    <name type="scientific">marine sediment metagenome</name>
    <dbReference type="NCBI Taxonomy" id="412755"/>
    <lineage>
        <taxon>unclassified sequences</taxon>
        <taxon>metagenomes</taxon>
        <taxon>ecological metagenomes</taxon>
    </lineage>
</organism>
<dbReference type="Gene3D" id="1.10.1040.10">
    <property type="entry name" value="N-(1-d-carboxylethyl)-l-norvaline Dehydrogenase, domain 2"/>
    <property type="match status" value="1"/>
</dbReference>
<dbReference type="EMBL" id="BARW01011125">
    <property type="protein sequence ID" value="GAI84347.1"/>
    <property type="molecule type" value="Genomic_DNA"/>
</dbReference>
<dbReference type="AlphaFoldDB" id="X1RUA1"/>
<evidence type="ECO:0000259" key="2">
    <source>
        <dbReference type="PROSITE" id="PS51851"/>
    </source>
</evidence>
<dbReference type="PROSITE" id="PS51851">
    <property type="entry name" value="KARI_C"/>
    <property type="match status" value="1"/>
</dbReference>
<dbReference type="GO" id="GO:0009082">
    <property type="term" value="P:branched-chain amino acid biosynthetic process"/>
    <property type="evidence" value="ECO:0007669"/>
    <property type="project" value="InterPro"/>
</dbReference>
<dbReference type="InterPro" id="IPR000506">
    <property type="entry name" value="KARI_C"/>
</dbReference>
<evidence type="ECO:0000256" key="1">
    <source>
        <dbReference type="ARBA" id="ARBA00001946"/>
    </source>
</evidence>
<gene>
    <name evidence="3" type="ORF">S12H4_21591</name>
</gene>
<accession>X1RUA1</accession>
<comment type="caution">
    <text evidence="3">The sequence shown here is derived from an EMBL/GenBank/DDBJ whole genome shotgun (WGS) entry which is preliminary data.</text>
</comment>
<evidence type="ECO:0000313" key="3">
    <source>
        <dbReference type="EMBL" id="GAI84347.1"/>
    </source>
</evidence>
<proteinExistence type="predicted"/>
<dbReference type="SUPFAM" id="SSF48179">
    <property type="entry name" value="6-phosphogluconate dehydrogenase C-terminal domain-like"/>
    <property type="match status" value="1"/>
</dbReference>
<dbReference type="InterPro" id="IPR013328">
    <property type="entry name" value="6PGD_dom2"/>
</dbReference>
<name>X1RUA1_9ZZZZ</name>